<evidence type="ECO:0000259" key="1">
    <source>
        <dbReference type="Pfam" id="PF13579"/>
    </source>
</evidence>
<dbReference type="PANTHER" id="PTHR45947:SF3">
    <property type="entry name" value="SULFOQUINOVOSYL TRANSFERASE SQD2"/>
    <property type="match status" value="1"/>
</dbReference>
<dbReference type="Proteomes" id="UP000245629">
    <property type="component" value="Chromosome 2"/>
</dbReference>
<dbReference type="Pfam" id="PF13579">
    <property type="entry name" value="Glyco_trans_4_4"/>
    <property type="match status" value="1"/>
</dbReference>
<accession>A0A2S2CR53</accession>
<keyword evidence="3" id="KW-1185">Reference proteome</keyword>
<dbReference type="InterPro" id="IPR028098">
    <property type="entry name" value="Glyco_trans_4-like_N"/>
</dbReference>
<gene>
    <name evidence="2" type="ORF">DEW08_12645</name>
</gene>
<dbReference type="OrthoDB" id="185319at2"/>
<feature type="domain" description="Glycosyltransferase subfamily 4-like N-terminal" evidence="1">
    <location>
        <begin position="20"/>
        <end position="187"/>
    </location>
</feature>
<keyword evidence="2" id="KW-0808">Transferase</keyword>
<protein>
    <submittedName>
        <fullName evidence="2">Glycosyltransferase WbuB</fullName>
    </submittedName>
</protein>
<dbReference type="GO" id="GO:0016757">
    <property type="term" value="F:glycosyltransferase activity"/>
    <property type="evidence" value="ECO:0007669"/>
    <property type="project" value="TreeGrafter"/>
</dbReference>
<reference evidence="3" key="1">
    <citation type="submission" date="2018-05" db="EMBL/GenBank/DDBJ databases">
        <title>Azospirillum thermophila sp. nov., a novel isolated from hot spring.</title>
        <authorList>
            <person name="Zhao Z."/>
        </authorList>
    </citation>
    <scope>NUCLEOTIDE SEQUENCE [LARGE SCALE GENOMIC DNA]</scope>
    <source>
        <strain evidence="3">CFH 70021</strain>
    </source>
</reference>
<dbReference type="AlphaFoldDB" id="A0A2S2CR53"/>
<dbReference type="Gene3D" id="3.40.50.2000">
    <property type="entry name" value="Glycogen Phosphorylase B"/>
    <property type="match status" value="2"/>
</dbReference>
<evidence type="ECO:0000313" key="3">
    <source>
        <dbReference type="Proteomes" id="UP000245629"/>
    </source>
</evidence>
<dbReference type="PANTHER" id="PTHR45947">
    <property type="entry name" value="SULFOQUINOVOSYL TRANSFERASE SQD2"/>
    <property type="match status" value="1"/>
</dbReference>
<evidence type="ECO:0000313" key="2">
    <source>
        <dbReference type="EMBL" id="AWK86966.1"/>
    </source>
</evidence>
<dbReference type="CDD" id="cd03794">
    <property type="entry name" value="GT4_WbuB-like"/>
    <property type="match status" value="1"/>
</dbReference>
<proteinExistence type="predicted"/>
<organism evidence="2 3">
    <name type="scientific">Azospirillum thermophilum</name>
    <dbReference type="NCBI Taxonomy" id="2202148"/>
    <lineage>
        <taxon>Bacteria</taxon>
        <taxon>Pseudomonadati</taxon>
        <taxon>Pseudomonadota</taxon>
        <taxon>Alphaproteobacteria</taxon>
        <taxon>Rhodospirillales</taxon>
        <taxon>Azospirillaceae</taxon>
        <taxon>Azospirillum</taxon>
    </lineage>
</organism>
<dbReference type="InterPro" id="IPR050194">
    <property type="entry name" value="Glycosyltransferase_grp1"/>
</dbReference>
<dbReference type="EMBL" id="CP029353">
    <property type="protein sequence ID" value="AWK86966.1"/>
    <property type="molecule type" value="Genomic_DNA"/>
</dbReference>
<dbReference type="SUPFAM" id="SSF53756">
    <property type="entry name" value="UDP-Glycosyltransferase/glycogen phosphorylase"/>
    <property type="match status" value="1"/>
</dbReference>
<name>A0A2S2CR53_9PROT</name>
<dbReference type="KEGG" id="azz:DEW08_12645"/>
<sequence>MRDRPSIMLVNRVFPPERGATGRCLADLAGRLAAAGWQVTVLRDGRAGEGTAGGVTVAETGVALPAGGPPRARSYLDSLRRLVVRGLRLPRHDVVVTMTDPPLLALAGPLLAARHGAAAIHWCQDLYPELLPVLGIRPPVPLMRLMQGAAARAMARHDRILAIGHCMARRIAALGVAEERITVLPNWPDPRIRPVPRQVDRFRAEHGLQGRFVVAYSGNLGLAHPIAGILEAAERLATEAPEVLVLVIGEGRRHAGLTAAAAVRRLGNLRTLPLQPGERLAESLSAADLHLAAMEPDACGLLVPSKVAGALAAGRPCLFLGPAGSDAARLVAGCGAVLDPADGAALARMIRDYAGDPARCAAEGAAAAIRAAGWDADRAAARFGALAAGLLAPARSAGWRRAPHA</sequence>